<gene>
    <name evidence="1" type="ORF">CAE01nite_08000</name>
</gene>
<comment type="caution">
    <text evidence="1">The sequence shown here is derived from an EMBL/GenBank/DDBJ whole genome shotgun (WGS) entry which is preliminary data.</text>
</comment>
<proteinExistence type="predicted"/>
<reference evidence="1 2" key="1">
    <citation type="submission" date="2019-07" db="EMBL/GenBank/DDBJ databases">
        <title>Whole genome shotgun sequence of Cellulomonas aerilata NBRC 106308.</title>
        <authorList>
            <person name="Hosoyama A."/>
            <person name="Uohara A."/>
            <person name="Ohji S."/>
            <person name="Ichikawa N."/>
        </authorList>
    </citation>
    <scope>NUCLEOTIDE SEQUENCE [LARGE SCALE GENOMIC DNA]</scope>
    <source>
        <strain evidence="1 2">NBRC 106308</strain>
    </source>
</reference>
<organism evidence="1 2">
    <name type="scientific">Cellulomonas aerilata</name>
    <dbReference type="NCBI Taxonomy" id="515326"/>
    <lineage>
        <taxon>Bacteria</taxon>
        <taxon>Bacillati</taxon>
        <taxon>Actinomycetota</taxon>
        <taxon>Actinomycetes</taxon>
        <taxon>Micrococcales</taxon>
        <taxon>Cellulomonadaceae</taxon>
        <taxon>Cellulomonas</taxon>
    </lineage>
</organism>
<name>A0A512D9I2_9CELL</name>
<dbReference type="EMBL" id="BJYY01000002">
    <property type="protein sequence ID" value="GEO33075.1"/>
    <property type="molecule type" value="Genomic_DNA"/>
</dbReference>
<sequence length="66" mass="7927">MEGYNRVLAEELLYDRLWTSEDERAATIEKQCTRQRYVGLQRLQQRHSVSHGHKVEHGYDRLNRQA</sequence>
<evidence type="ECO:0000313" key="2">
    <source>
        <dbReference type="Proteomes" id="UP000321181"/>
    </source>
</evidence>
<evidence type="ECO:0000313" key="1">
    <source>
        <dbReference type="EMBL" id="GEO33075.1"/>
    </source>
</evidence>
<protein>
    <submittedName>
        <fullName evidence="1">Uncharacterized protein</fullName>
    </submittedName>
</protein>
<dbReference type="Proteomes" id="UP000321181">
    <property type="component" value="Unassembled WGS sequence"/>
</dbReference>
<accession>A0A512D9I2</accession>
<keyword evidence="2" id="KW-1185">Reference proteome</keyword>
<dbReference type="AlphaFoldDB" id="A0A512D9I2"/>